<dbReference type="AlphaFoldDB" id="A0A1F6C183"/>
<organism evidence="14 15">
    <name type="scientific">Candidatus Jorgensenbacteria bacterium RIFCSPLOWO2_12_FULL_42_11</name>
    <dbReference type="NCBI Taxonomy" id="1798473"/>
    <lineage>
        <taxon>Bacteria</taxon>
        <taxon>Candidatus Joergenseniibacteriota</taxon>
    </lineage>
</organism>
<keyword evidence="5 10" id="KW-0819">tRNA processing</keyword>
<reference evidence="14 15" key="1">
    <citation type="journal article" date="2016" name="Nat. Commun.">
        <title>Thousands of microbial genomes shed light on interconnected biogeochemical processes in an aquifer system.</title>
        <authorList>
            <person name="Anantharaman K."/>
            <person name="Brown C.T."/>
            <person name="Hug L.A."/>
            <person name="Sharon I."/>
            <person name="Castelle C.J."/>
            <person name="Probst A.J."/>
            <person name="Thomas B.C."/>
            <person name="Singh A."/>
            <person name="Wilkins M.J."/>
            <person name="Karaoz U."/>
            <person name="Brodie E.L."/>
            <person name="Williams K.H."/>
            <person name="Hubbard S.S."/>
            <person name="Banfield J.F."/>
        </authorList>
    </citation>
    <scope>NUCLEOTIDE SEQUENCE [LARGE SCALE GENOMIC DNA]</scope>
</reference>
<sequence length="298" mass="34373">MKKQGTKIIVILGPTASGKSKLAIKIAKKFNGEIISADSRQVYKGLDIGTEKITKKEMNGIRHYLIDVAKPKKIYTVVQYQRAAKKILKQIFQKGKIPIICGGSGLYIDALIYDYKLPAVAPQKSLRGRLEKKSTEELFKMLQGLDPERAVDIDPRNPRRLIRALEIVLKTGRPVPKIEKQSPYQTLKIGLKKSVSQLRRSIRQRLKKTLKKGLVEETKKLHREGLSWKRLNALGLEYRLAADYLRGLISCEEMTEQMERKIRRYAKRQMTWFKRDKDIIWISNPQKAFAVCRDWLGL</sequence>
<dbReference type="Gene3D" id="3.40.50.300">
    <property type="entry name" value="P-loop containing nucleotide triphosphate hydrolases"/>
    <property type="match status" value="1"/>
</dbReference>
<evidence type="ECO:0000256" key="3">
    <source>
        <dbReference type="ARBA" id="ARBA00005842"/>
    </source>
</evidence>
<evidence type="ECO:0000313" key="14">
    <source>
        <dbReference type="EMBL" id="OGG42823.1"/>
    </source>
</evidence>
<dbReference type="EC" id="2.5.1.75" evidence="10"/>
<evidence type="ECO:0000256" key="2">
    <source>
        <dbReference type="ARBA" id="ARBA00003213"/>
    </source>
</evidence>
<dbReference type="GO" id="GO:0052381">
    <property type="term" value="F:tRNA dimethylallyltransferase activity"/>
    <property type="evidence" value="ECO:0007669"/>
    <property type="project" value="UniProtKB-UniRule"/>
</dbReference>
<evidence type="ECO:0000256" key="9">
    <source>
        <dbReference type="ARBA" id="ARBA00049563"/>
    </source>
</evidence>
<feature type="site" description="Interaction with substrate tRNA" evidence="10">
    <location>
        <position position="104"/>
    </location>
</feature>
<accession>A0A1F6C183</accession>
<dbReference type="InterPro" id="IPR039657">
    <property type="entry name" value="Dimethylallyltransferase"/>
</dbReference>
<comment type="function">
    <text evidence="2 10 12">Catalyzes the transfer of a dimethylallyl group onto the adenine at position 37 in tRNAs that read codons beginning with uridine, leading to the formation of N6-(dimethylallyl)adenosine (i(6)A).</text>
</comment>
<comment type="caution">
    <text evidence="10">Lacks conserved residue(s) required for the propagation of feature annotation.</text>
</comment>
<keyword evidence="8 10" id="KW-0460">Magnesium</keyword>
<dbReference type="EMBL" id="MFKM01000037">
    <property type="protein sequence ID" value="OGG42823.1"/>
    <property type="molecule type" value="Genomic_DNA"/>
</dbReference>
<evidence type="ECO:0000256" key="8">
    <source>
        <dbReference type="ARBA" id="ARBA00022842"/>
    </source>
</evidence>
<dbReference type="PANTHER" id="PTHR11088:SF60">
    <property type="entry name" value="TRNA DIMETHYLALLYLTRANSFERASE"/>
    <property type="match status" value="1"/>
</dbReference>
<protein>
    <recommendedName>
        <fullName evidence="10">tRNA dimethylallyltransferase</fullName>
        <ecNumber evidence="10">2.5.1.75</ecNumber>
    </recommendedName>
    <alternativeName>
        <fullName evidence="10">Dimethylallyl diphosphate:tRNA dimethylallyltransferase</fullName>
        <shortName evidence="10">DMAPP:tRNA dimethylallyltransferase</shortName>
        <shortName evidence="10">DMATase</shortName>
    </alternativeName>
    <alternativeName>
        <fullName evidence="10">Isopentenyl-diphosphate:tRNA isopentenyltransferase</fullName>
        <shortName evidence="10">IPP transferase</shortName>
        <shortName evidence="10">IPPT</shortName>
        <shortName evidence="10">IPTase</shortName>
    </alternativeName>
</protein>
<feature type="binding site" evidence="10">
    <location>
        <begin position="15"/>
        <end position="20"/>
    </location>
    <ligand>
        <name>substrate</name>
    </ligand>
</feature>
<evidence type="ECO:0000256" key="4">
    <source>
        <dbReference type="ARBA" id="ARBA00022679"/>
    </source>
</evidence>
<evidence type="ECO:0000313" key="15">
    <source>
        <dbReference type="Proteomes" id="UP000176633"/>
    </source>
</evidence>
<feature type="binding site" evidence="10">
    <location>
        <begin position="13"/>
        <end position="20"/>
    </location>
    <ligand>
        <name>ATP</name>
        <dbReference type="ChEBI" id="CHEBI:30616"/>
    </ligand>
</feature>
<evidence type="ECO:0000256" key="10">
    <source>
        <dbReference type="HAMAP-Rule" id="MF_00185"/>
    </source>
</evidence>
<dbReference type="NCBIfam" id="TIGR00174">
    <property type="entry name" value="miaA"/>
    <property type="match status" value="1"/>
</dbReference>
<dbReference type="HAMAP" id="MF_00185">
    <property type="entry name" value="IPP_trans"/>
    <property type="match status" value="1"/>
</dbReference>
<dbReference type="Proteomes" id="UP000176633">
    <property type="component" value="Unassembled WGS sequence"/>
</dbReference>
<comment type="cofactor">
    <cofactor evidence="1 10">
        <name>Mg(2+)</name>
        <dbReference type="ChEBI" id="CHEBI:18420"/>
    </cofactor>
</comment>
<dbReference type="InterPro" id="IPR027417">
    <property type="entry name" value="P-loop_NTPase"/>
</dbReference>
<evidence type="ECO:0000256" key="7">
    <source>
        <dbReference type="ARBA" id="ARBA00022840"/>
    </source>
</evidence>
<dbReference type="GO" id="GO:0005524">
    <property type="term" value="F:ATP binding"/>
    <property type="evidence" value="ECO:0007669"/>
    <property type="project" value="UniProtKB-UniRule"/>
</dbReference>
<dbReference type="GO" id="GO:0006400">
    <property type="term" value="P:tRNA modification"/>
    <property type="evidence" value="ECO:0007669"/>
    <property type="project" value="TreeGrafter"/>
</dbReference>
<comment type="catalytic activity">
    <reaction evidence="9 10 11">
        <text>adenosine(37) in tRNA + dimethylallyl diphosphate = N(6)-dimethylallyladenosine(37) in tRNA + diphosphate</text>
        <dbReference type="Rhea" id="RHEA:26482"/>
        <dbReference type="Rhea" id="RHEA-COMP:10162"/>
        <dbReference type="Rhea" id="RHEA-COMP:10375"/>
        <dbReference type="ChEBI" id="CHEBI:33019"/>
        <dbReference type="ChEBI" id="CHEBI:57623"/>
        <dbReference type="ChEBI" id="CHEBI:74411"/>
        <dbReference type="ChEBI" id="CHEBI:74415"/>
        <dbReference type="EC" id="2.5.1.75"/>
    </reaction>
</comment>
<comment type="caution">
    <text evidence="14">The sequence shown here is derived from an EMBL/GenBank/DDBJ whole genome shotgun (WGS) entry which is preliminary data.</text>
</comment>
<dbReference type="Gene3D" id="1.10.20.140">
    <property type="match status" value="1"/>
</dbReference>
<evidence type="ECO:0000256" key="6">
    <source>
        <dbReference type="ARBA" id="ARBA00022741"/>
    </source>
</evidence>
<dbReference type="STRING" id="1798473.A3G50_02920"/>
<keyword evidence="6 10" id="KW-0547">Nucleotide-binding</keyword>
<evidence type="ECO:0000256" key="13">
    <source>
        <dbReference type="RuleBase" id="RU003785"/>
    </source>
</evidence>
<evidence type="ECO:0000256" key="11">
    <source>
        <dbReference type="RuleBase" id="RU003783"/>
    </source>
</evidence>
<proteinExistence type="inferred from homology"/>
<evidence type="ECO:0000256" key="12">
    <source>
        <dbReference type="RuleBase" id="RU003784"/>
    </source>
</evidence>
<comment type="similarity">
    <text evidence="3 10 13">Belongs to the IPP transferase family.</text>
</comment>
<feature type="site" description="Interaction with substrate tRNA" evidence="10">
    <location>
        <position position="127"/>
    </location>
</feature>
<keyword evidence="4 10" id="KW-0808">Transferase</keyword>
<evidence type="ECO:0000256" key="5">
    <source>
        <dbReference type="ARBA" id="ARBA00022694"/>
    </source>
</evidence>
<feature type="region of interest" description="Interaction with substrate tRNA" evidence="10">
    <location>
        <begin position="38"/>
        <end position="41"/>
    </location>
</feature>
<gene>
    <name evidence="10" type="primary">miaA</name>
    <name evidence="14" type="ORF">A3G50_02920</name>
</gene>
<name>A0A1F6C183_9BACT</name>
<dbReference type="PANTHER" id="PTHR11088">
    <property type="entry name" value="TRNA DIMETHYLALLYLTRANSFERASE"/>
    <property type="match status" value="1"/>
</dbReference>
<dbReference type="InterPro" id="IPR018022">
    <property type="entry name" value="IPT"/>
</dbReference>
<keyword evidence="7 10" id="KW-0067">ATP-binding</keyword>
<evidence type="ECO:0000256" key="1">
    <source>
        <dbReference type="ARBA" id="ARBA00001946"/>
    </source>
</evidence>
<comment type="subunit">
    <text evidence="10">Monomer.</text>
</comment>
<dbReference type="SUPFAM" id="SSF52540">
    <property type="entry name" value="P-loop containing nucleoside triphosphate hydrolases"/>
    <property type="match status" value="1"/>
</dbReference>
<dbReference type="Pfam" id="PF01715">
    <property type="entry name" value="IPPT"/>
    <property type="match status" value="1"/>
</dbReference>